<feature type="compositionally biased region" description="Polar residues" evidence="7">
    <location>
        <begin position="210"/>
        <end position="259"/>
    </location>
</feature>
<dbReference type="SUPFAM" id="SSF50729">
    <property type="entry name" value="PH domain-like"/>
    <property type="match status" value="1"/>
</dbReference>
<dbReference type="PROSITE" id="PS50003">
    <property type="entry name" value="PH_DOMAIN"/>
    <property type="match status" value="1"/>
</dbReference>
<protein>
    <recommendedName>
        <fullName evidence="3">Pleckstrin homology domain-containing family A member 8</fullName>
    </recommendedName>
</protein>
<evidence type="ECO:0000313" key="9">
    <source>
        <dbReference type="EMBL" id="KAK3577185.1"/>
    </source>
</evidence>
<keyword evidence="6" id="KW-0472">Membrane</keyword>
<dbReference type="GO" id="GO:0016020">
    <property type="term" value="C:membrane"/>
    <property type="evidence" value="ECO:0007669"/>
    <property type="project" value="UniProtKB-SubCell"/>
</dbReference>
<dbReference type="SUPFAM" id="SSF110004">
    <property type="entry name" value="Glycolipid transfer protein, GLTP"/>
    <property type="match status" value="1"/>
</dbReference>
<reference evidence="9" key="2">
    <citation type="journal article" date="2021" name="Genome Biol. Evol.">
        <title>Developing a high-quality reference genome for a parasitic bivalve with doubly uniparental inheritance (Bivalvia: Unionida).</title>
        <authorList>
            <person name="Smith C.H."/>
        </authorList>
    </citation>
    <scope>NUCLEOTIDE SEQUENCE</scope>
    <source>
        <strain evidence="9">CHS0354</strain>
        <tissue evidence="9">Mantle</tissue>
    </source>
</reference>
<evidence type="ECO:0000313" key="10">
    <source>
        <dbReference type="Proteomes" id="UP001195483"/>
    </source>
</evidence>
<dbReference type="Gene3D" id="2.30.29.30">
    <property type="entry name" value="Pleckstrin-homology domain (PH domain)/Phosphotyrosine-binding domain (PTB)"/>
    <property type="match status" value="1"/>
</dbReference>
<dbReference type="GO" id="GO:0005794">
    <property type="term" value="C:Golgi apparatus"/>
    <property type="evidence" value="ECO:0007669"/>
    <property type="project" value="UniProtKB-SubCell"/>
</dbReference>
<dbReference type="CDD" id="cd01247">
    <property type="entry name" value="PH_FAPP1_FAPP2"/>
    <property type="match status" value="1"/>
</dbReference>
<feature type="region of interest" description="Disordered" evidence="7">
    <location>
        <begin position="141"/>
        <end position="289"/>
    </location>
</feature>
<feature type="compositionally biased region" description="Low complexity" evidence="7">
    <location>
        <begin position="265"/>
        <end position="279"/>
    </location>
</feature>
<evidence type="ECO:0000256" key="3">
    <source>
        <dbReference type="ARBA" id="ARBA00016588"/>
    </source>
</evidence>
<dbReference type="InterPro" id="IPR011993">
    <property type="entry name" value="PH-like_dom_sf"/>
</dbReference>
<evidence type="ECO:0000256" key="6">
    <source>
        <dbReference type="ARBA" id="ARBA00023136"/>
    </source>
</evidence>
<keyword evidence="10" id="KW-1185">Reference proteome</keyword>
<dbReference type="InterPro" id="IPR014830">
    <property type="entry name" value="Glycolipid_transfer_prot_dom"/>
</dbReference>
<dbReference type="GO" id="GO:0005829">
    <property type="term" value="C:cytosol"/>
    <property type="evidence" value="ECO:0007669"/>
    <property type="project" value="TreeGrafter"/>
</dbReference>
<accession>A0AAE0VHS6</accession>
<dbReference type="FunFam" id="2.30.29.30:FF:000085">
    <property type="entry name" value="Pleckstrin homology domain-containing family A member 8"/>
    <property type="match status" value="1"/>
</dbReference>
<reference evidence="9" key="3">
    <citation type="submission" date="2023-05" db="EMBL/GenBank/DDBJ databases">
        <authorList>
            <person name="Smith C.H."/>
        </authorList>
    </citation>
    <scope>NUCLEOTIDE SEQUENCE</scope>
    <source>
        <strain evidence="9">CHS0354</strain>
        <tissue evidence="9">Mantle</tissue>
    </source>
</reference>
<dbReference type="Pfam" id="PF00169">
    <property type="entry name" value="PH"/>
    <property type="match status" value="1"/>
</dbReference>
<evidence type="ECO:0000256" key="1">
    <source>
        <dbReference type="ARBA" id="ARBA00004170"/>
    </source>
</evidence>
<dbReference type="SMART" id="SM00233">
    <property type="entry name" value="PH"/>
    <property type="match status" value="1"/>
</dbReference>
<sequence length="519" mass="57701">MEGVLWKWTNYLSGWQPRWFVLDGGILSYYNSEQDVNNGCKGSLRMAVCDIRVHQTDNTRLDLIIPGEQHFYVKTATPHERQQWLIELGSAKASLSSGRSDEDSGKISPDIVRSKKSELRLYCDVLMQQVHSVKMAVQEKEVPDIQGSKHQINRSSSMDKSLPMRVSRSPSVSSIENTPPMQKSSRKRTVSNNSYSDQSLSESENVKGINRTTSTIHENSSTLQETTNTNGNQSMSQDHAQSQDNHMSADSSSQNQVQSKPVIPPSGSSGNVSSGQVASPHGVKQSNEDVTISDGDVFLDAVDTKIPTFFSVMKPSFMDIQLKSDGGIPTESYLGACKSLVPIFDKLNATAFAPVKMDFQGNIRKMHQKYITNSAEFTTLQQIVISEIKAKQHQNPNSATVALLWMKRGLQFVSIFMQELVKGEQDLGTAVSKAYTGSLKPYHGWVVRGVFAVAVKALPYRSTFLSLLKDQNGKEIEDEELFLQSLLSDMDAYVTAMDVLIKILSDFYKKQGLDTDEKI</sequence>
<evidence type="ECO:0000256" key="4">
    <source>
        <dbReference type="ARBA" id="ARBA00022448"/>
    </source>
</evidence>
<dbReference type="InterPro" id="IPR001849">
    <property type="entry name" value="PH_domain"/>
</dbReference>
<dbReference type="GO" id="GO:1902388">
    <property type="term" value="F:ceramide 1-phosphate transfer activity"/>
    <property type="evidence" value="ECO:0007669"/>
    <property type="project" value="TreeGrafter"/>
</dbReference>
<dbReference type="AlphaFoldDB" id="A0AAE0VHS6"/>
<keyword evidence="5" id="KW-0333">Golgi apparatus</keyword>
<feature type="compositionally biased region" description="Low complexity" evidence="7">
    <location>
        <begin position="161"/>
        <end position="174"/>
    </location>
</feature>
<dbReference type="InterPro" id="IPR036497">
    <property type="entry name" value="GLTP_sf"/>
</dbReference>
<name>A0AAE0VHS6_9BIVA</name>
<comment type="subcellular location">
    <subcellularLocation>
        <location evidence="2">Golgi apparatus</location>
        <location evidence="2">trans-Golgi network membrane</location>
    </subcellularLocation>
    <subcellularLocation>
        <location evidence="1">Membrane</location>
        <topology evidence="1">Peripheral membrane protein</topology>
    </subcellularLocation>
</comment>
<evidence type="ECO:0000256" key="7">
    <source>
        <dbReference type="SAM" id="MobiDB-lite"/>
    </source>
</evidence>
<gene>
    <name evidence="9" type="ORF">CHS0354_037525</name>
</gene>
<dbReference type="PANTHER" id="PTHR10219">
    <property type="entry name" value="GLYCOLIPID TRANSFER PROTEIN-RELATED"/>
    <property type="match status" value="1"/>
</dbReference>
<evidence type="ECO:0000256" key="5">
    <source>
        <dbReference type="ARBA" id="ARBA00023034"/>
    </source>
</evidence>
<dbReference type="FunFam" id="1.10.3520.10:FF:000001">
    <property type="entry name" value="Pleckstrin domain-containing family A member 8"/>
    <property type="match status" value="1"/>
</dbReference>
<dbReference type="Proteomes" id="UP001195483">
    <property type="component" value="Unassembled WGS sequence"/>
</dbReference>
<proteinExistence type="predicted"/>
<evidence type="ECO:0000256" key="2">
    <source>
        <dbReference type="ARBA" id="ARBA00004198"/>
    </source>
</evidence>
<feature type="compositionally biased region" description="Polar residues" evidence="7">
    <location>
        <begin position="148"/>
        <end position="159"/>
    </location>
</feature>
<organism evidence="9 10">
    <name type="scientific">Potamilus streckersoni</name>
    <dbReference type="NCBI Taxonomy" id="2493646"/>
    <lineage>
        <taxon>Eukaryota</taxon>
        <taxon>Metazoa</taxon>
        <taxon>Spiralia</taxon>
        <taxon>Lophotrochozoa</taxon>
        <taxon>Mollusca</taxon>
        <taxon>Bivalvia</taxon>
        <taxon>Autobranchia</taxon>
        <taxon>Heteroconchia</taxon>
        <taxon>Palaeoheterodonta</taxon>
        <taxon>Unionida</taxon>
        <taxon>Unionoidea</taxon>
        <taxon>Unionidae</taxon>
        <taxon>Ambleminae</taxon>
        <taxon>Lampsilini</taxon>
        <taxon>Potamilus</taxon>
    </lineage>
</organism>
<evidence type="ECO:0000259" key="8">
    <source>
        <dbReference type="PROSITE" id="PS50003"/>
    </source>
</evidence>
<dbReference type="Pfam" id="PF08718">
    <property type="entry name" value="GLTP"/>
    <property type="match status" value="1"/>
</dbReference>
<dbReference type="Gene3D" id="1.10.3520.10">
    <property type="entry name" value="Glycolipid transfer protein"/>
    <property type="match status" value="1"/>
</dbReference>
<feature type="domain" description="PH" evidence="8">
    <location>
        <begin position="1"/>
        <end position="93"/>
    </location>
</feature>
<dbReference type="EMBL" id="JAEAOA010002192">
    <property type="protein sequence ID" value="KAK3577185.1"/>
    <property type="molecule type" value="Genomic_DNA"/>
</dbReference>
<dbReference type="PANTHER" id="PTHR10219:SF25">
    <property type="entry name" value="PLECKSTRIN HOMOLOGY DOMAIN-CONTAINING FAMILY A MEMBER 8"/>
    <property type="match status" value="1"/>
</dbReference>
<keyword evidence="4" id="KW-0813">Transport</keyword>
<reference evidence="9" key="1">
    <citation type="journal article" date="2021" name="Genome Biol. Evol.">
        <title>A High-Quality Reference Genome for a Parasitic Bivalve with Doubly Uniparental Inheritance (Bivalvia: Unionida).</title>
        <authorList>
            <person name="Smith C.H."/>
        </authorList>
    </citation>
    <scope>NUCLEOTIDE SEQUENCE</scope>
    <source>
        <strain evidence="9">CHS0354</strain>
    </source>
</reference>
<feature type="compositionally biased region" description="Polar residues" evidence="7">
    <location>
        <begin position="190"/>
        <end position="203"/>
    </location>
</feature>
<dbReference type="GO" id="GO:1902387">
    <property type="term" value="F:ceramide 1-phosphate binding"/>
    <property type="evidence" value="ECO:0007669"/>
    <property type="project" value="TreeGrafter"/>
</dbReference>
<comment type="caution">
    <text evidence="9">The sequence shown here is derived from an EMBL/GenBank/DDBJ whole genome shotgun (WGS) entry which is preliminary data.</text>
</comment>